<evidence type="ECO:0000256" key="4">
    <source>
        <dbReference type="ARBA" id="ARBA00022989"/>
    </source>
</evidence>
<feature type="transmembrane region" description="Helical" evidence="7">
    <location>
        <begin position="34"/>
        <end position="54"/>
    </location>
</feature>
<dbReference type="GO" id="GO:0012505">
    <property type="term" value="C:endomembrane system"/>
    <property type="evidence" value="ECO:0007669"/>
    <property type="project" value="UniProtKB-SubCell"/>
</dbReference>
<feature type="transmembrane region" description="Helical" evidence="7">
    <location>
        <begin position="98"/>
        <end position="120"/>
    </location>
</feature>
<name>A0A0J8AQQ1_9SPHN</name>
<dbReference type="PATRIC" id="fig|1420583.3.peg.40"/>
<dbReference type="STRING" id="1420583.V473_00250"/>
<protein>
    <submittedName>
        <fullName evidence="9">MFS transporter</fullName>
    </submittedName>
</protein>
<organism evidence="9 10">
    <name type="scientific">Sphingobium cupriresistens LL01</name>
    <dbReference type="NCBI Taxonomy" id="1420583"/>
    <lineage>
        <taxon>Bacteria</taxon>
        <taxon>Pseudomonadati</taxon>
        <taxon>Pseudomonadota</taxon>
        <taxon>Alphaproteobacteria</taxon>
        <taxon>Sphingomonadales</taxon>
        <taxon>Sphingomonadaceae</taxon>
        <taxon>Sphingobium</taxon>
    </lineage>
</organism>
<dbReference type="AlphaFoldDB" id="A0A0J8AQQ1"/>
<evidence type="ECO:0000313" key="10">
    <source>
        <dbReference type="Proteomes" id="UP000052232"/>
    </source>
</evidence>
<comment type="caution">
    <text evidence="9">The sequence shown here is derived from an EMBL/GenBank/DDBJ whole genome shotgun (WGS) entry which is preliminary data.</text>
</comment>
<proteinExistence type="predicted"/>
<keyword evidence="2" id="KW-0813">Transport</keyword>
<evidence type="ECO:0000256" key="3">
    <source>
        <dbReference type="ARBA" id="ARBA00022692"/>
    </source>
</evidence>
<feature type="transmembrane region" description="Helical" evidence="7">
    <location>
        <begin position="74"/>
        <end position="91"/>
    </location>
</feature>
<keyword evidence="5 7" id="KW-0472">Membrane</keyword>
<feature type="transmembrane region" description="Helical" evidence="7">
    <location>
        <begin position="417"/>
        <end position="440"/>
    </location>
</feature>
<keyword evidence="4 7" id="KW-1133">Transmembrane helix</keyword>
<dbReference type="InterPro" id="IPR011701">
    <property type="entry name" value="MFS"/>
</dbReference>
<evidence type="ECO:0000259" key="8">
    <source>
        <dbReference type="PROSITE" id="PS50850"/>
    </source>
</evidence>
<dbReference type="PROSITE" id="PS50850">
    <property type="entry name" value="MFS"/>
    <property type="match status" value="1"/>
</dbReference>
<feature type="region of interest" description="Disordered" evidence="6">
    <location>
        <begin position="1"/>
        <end position="28"/>
    </location>
</feature>
<evidence type="ECO:0000256" key="6">
    <source>
        <dbReference type="SAM" id="MobiDB-lite"/>
    </source>
</evidence>
<feature type="transmembrane region" description="Helical" evidence="7">
    <location>
        <begin position="354"/>
        <end position="373"/>
    </location>
</feature>
<feature type="domain" description="Major facilitator superfamily (MFS) profile" evidence="8">
    <location>
        <begin position="36"/>
        <end position="534"/>
    </location>
</feature>
<dbReference type="InterPro" id="IPR036259">
    <property type="entry name" value="MFS_trans_sf"/>
</dbReference>
<feature type="transmembrane region" description="Helical" evidence="7">
    <location>
        <begin position="255"/>
        <end position="274"/>
    </location>
</feature>
<dbReference type="PANTHER" id="PTHR23501:SF191">
    <property type="entry name" value="VACUOLAR BASIC AMINO ACID TRANSPORTER 4"/>
    <property type="match status" value="1"/>
</dbReference>
<feature type="transmembrane region" description="Helical" evidence="7">
    <location>
        <begin position="191"/>
        <end position="213"/>
    </location>
</feature>
<keyword evidence="3 7" id="KW-0812">Transmembrane</keyword>
<dbReference type="SUPFAM" id="SSF103473">
    <property type="entry name" value="MFS general substrate transporter"/>
    <property type="match status" value="1"/>
</dbReference>
<dbReference type="EMBL" id="JACT01000001">
    <property type="protein sequence ID" value="KMS56740.1"/>
    <property type="molecule type" value="Genomic_DNA"/>
</dbReference>
<dbReference type="InterPro" id="IPR020846">
    <property type="entry name" value="MFS_dom"/>
</dbReference>
<dbReference type="Proteomes" id="UP000052232">
    <property type="component" value="Unassembled WGS sequence"/>
</dbReference>
<evidence type="ECO:0000256" key="2">
    <source>
        <dbReference type="ARBA" id="ARBA00022448"/>
    </source>
</evidence>
<reference evidence="9 10" key="1">
    <citation type="journal article" date="2015" name="G3 (Bethesda)">
        <title>Insights into Ongoing Evolution of the Hexachlorocyclohexane Catabolic Pathway from Comparative Genomics of Ten Sphingomonadaceae Strains.</title>
        <authorList>
            <person name="Pearce S.L."/>
            <person name="Oakeshott J.G."/>
            <person name="Pandey G."/>
        </authorList>
    </citation>
    <scope>NUCLEOTIDE SEQUENCE [LARGE SCALE GENOMIC DNA]</scope>
    <source>
        <strain evidence="9 10">LL01</strain>
    </source>
</reference>
<gene>
    <name evidence="9" type="ORF">V473_00250</name>
</gene>
<comment type="subcellular location">
    <subcellularLocation>
        <location evidence="1">Endomembrane system</location>
        <topology evidence="1">Multi-pass membrane protein</topology>
    </subcellularLocation>
</comment>
<sequence>MTTPLEPIPNWTDDEKPSMPGSPSTPRHSGPVRVAYVATALLLGITGGLGNALISANLPSIQGELGLTPVEAAWLPAAYLMVNVSTSLLLFKFRQQFGLRLFAEIGLPLYAAVTILHLFADSYAMALLVRAVSGFVGATISTLAIFYTLQAFPKAKLGQGLVIGLGISQLATPLAWLLSPALLDLGEWRTLYLFESGLALCCLAAVVTLKLPPGIRIKVFEGRDFLTFLLLAPALALIVAVLAQGRTQWWTSQPWIAAALIVAIILFMASIFVEHHRANPMIQTRWLGTASTIRFAIGAMGIRFLLSEQTYGATGLLRTLGMGPDQLQPLYAVMLLGLVAGIGASALTFNQKTVIPQILLSIVLIAIGSFLDWNATSLTRPHDMFFSQLLLSCGAGLFMGPLLLVGVMSALKNGPNYIVSFAVLFGVSQSIGGLAGPAALGTFQQFRQHEYSAAINAGVDPTNGVVAQRLQMQGQVYGRVMTDPVLRQAQGVAQLAQISTRESQVRAFNDVFLLNGLLALLLLSWSMLHVIRLALEAKNNPPAAPGPQTGAAAPT</sequence>
<feature type="transmembrane region" description="Helical" evidence="7">
    <location>
        <begin position="511"/>
        <end position="531"/>
    </location>
</feature>
<evidence type="ECO:0000256" key="7">
    <source>
        <dbReference type="SAM" id="Phobius"/>
    </source>
</evidence>
<evidence type="ECO:0000256" key="5">
    <source>
        <dbReference type="ARBA" id="ARBA00023136"/>
    </source>
</evidence>
<dbReference type="Pfam" id="PF07690">
    <property type="entry name" value="MFS_1"/>
    <property type="match status" value="1"/>
</dbReference>
<dbReference type="GO" id="GO:0005886">
    <property type="term" value="C:plasma membrane"/>
    <property type="evidence" value="ECO:0007669"/>
    <property type="project" value="TreeGrafter"/>
</dbReference>
<feature type="transmembrane region" description="Helical" evidence="7">
    <location>
        <begin position="385"/>
        <end position="405"/>
    </location>
</feature>
<accession>A0A0J8AQQ1</accession>
<dbReference type="PANTHER" id="PTHR23501">
    <property type="entry name" value="MAJOR FACILITATOR SUPERFAMILY"/>
    <property type="match status" value="1"/>
</dbReference>
<keyword evidence="10" id="KW-1185">Reference proteome</keyword>
<feature type="transmembrane region" description="Helical" evidence="7">
    <location>
        <begin position="225"/>
        <end position="243"/>
    </location>
</feature>
<evidence type="ECO:0000256" key="1">
    <source>
        <dbReference type="ARBA" id="ARBA00004127"/>
    </source>
</evidence>
<feature type="transmembrane region" description="Helical" evidence="7">
    <location>
        <begin position="126"/>
        <end position="149"/>
    </location>
</feature>
<dbReference type="RefSeq" id="WP_066599049.1">
    <property type="nucleotide sequence ID" value="NZ_KQ130434.1"/>
</dbReference>
<evidence type="ECO:0000313" key="9">
    <source>
        <dbReference type="EMBL" id="KMS56740.1"/>
    </source>
</evidence>
<feature type="transmembrane region" description="Helical" evidence="7">
    <location>
        <begin position="161"/>
        <end position="179"/>
    </location>
</feature>
<dbReference type="Gene3D" id="1.20.1250.20">
    <property type="entry name" value="MFS general substrate transporter like domains"/>
    <property type="match status" value="1"/>
</dbReference>
<feature type="transmembrane region" description="Helical" evidence="7">
    <location>
        <begin position="326"/>
        <end position="347"/>
    </location>
</feature>
<dbReference type="GO" id="GO:0022857">
    <property type="term" value="F:transmembrane transporter activity"/>
    <property type="evidence" value="ECO:0007669"/>
    <property type="project" value="InterPro"/>
</dbReference>